<dbReference type="GO" id="GO:0030245">
    <property type="term" value="P:cellulose catabolic process"/>
    <property type="evidence" value="ECO:0007669"/>
    <property type="project" value="UniProtKB-ARBA"/>
</dbReference>
<reference evidence="9" key="1">
    <citation type="journal article" date="2014" name="Genome Announc.">
        <title>Draft genome sequence of the formaldehyde-resistant fungus Byssochlamys spectabilis No. 5 (anamorph Paecilomyces variotii No. 5) (NBRC109023).</title>
        <authorList>
            <person name="Oka T."/>
            <person name="Ekino K."/>
            <person name="Fukuda K."/>
            <person name="Nomura Y."/>
        </authorList>
    </citation>
    <scope>NUCLEOTIDE SEQUENCE [LARGE SCALE GENOMIC DNA]</scope>
    <source>
        <strain evidence="9">No. 5 / NBRC 109023</strain>
    </source>
</reference>
<dbReference type="InterPro" id="IPR033132">
    <property type="entry name" value="GH_1_N_CS"/>
</dbReference>
<dbReference type="OrthoDB" id="65569at2759"/>
<comment type="similarity">
    <text evidence="2 7">Belongs to the glycosyl hydrolase 1 family.</text>
</comment>
<evidence type="ECO:0000313" key="9">
    <source>
        <dbReference type="Proteomes" id="UP000018001"/>
    </source>
</evidence>
<comment type="catalytic activity">
    <reaction evidence="1">
        <text>Hydrolysis of terminal, non-reducing beta-D-glucosyl residues with release of beta-D-glucose.</text>
        <dbReference type="EC" id="3.2.1.21"/>
    </reaction>
</comment>
<evidence type="ECO:0000256" key="6">
    <source>
        <dbReference type="ARBA" id="ARBA00056775"/>
    </source>
</evidence>
<name>V5G9P1_BYSSN</name>
<dbReference type="Gene3D" id="3.20.20.80">
    <property type="entry name" value="Glycosidases"/>
    <property type="match status" value="1"/>
</dbReference>
<dbReference type="Pfam" id="PF00232">
    <property type="entry name" value="Glyco_hydro_1"/>
    <property type="match status" value="1"/>
</dbReference>
<dbReference type="InterPro" id="IPR017853">
    <property type="entry name" value="GH"/>
</dbReference>
<comment type="function">
    <text evidence="6">Plays an important role in cellulose degradation. Shows hydrolytic activity against several glycosidic compounds.</text>
</comment>
<keyword evidence="9" id="KW-1185">Reference proteome</keyword>
<evidence type="ECO:0000256" key="2">
    <source>
        <dbReference type="ARBA" id="ARBA00010838"/>
    </source>
</evidence>
<dbReference type="eggNOG" id="KOG0626">
    <property type="taxonomic scope" value="Eukaryota"/>
</dbReference>
<evidence type="ECO:0000256" key="1">
    <source>
        <dbReference type="ARBA" id="ARBA00000448"/>
    </source>
</evidence>
<dbReference type="HOGENOM" id="CLU_001859_1_2_1"/>
<dbReference type="PANTHER" id="PTHR10353:SF36">
    <property type="entry name" value="LP05116P"/>
    <property type="match status" value="1"/>
</dbReference>
<keyword evidence="5" id="KW-0326">Glycosidase</keyword>
<keyword evidence="4" id="KW-0378">Hydrolase</keyword>
<dbReference type="PANTHER" id="PTHR10353">
    <property type="entry name" value="GLYCOSYL HYDROLASE"/>
    <property type="match status" value="1"/>
</dbReference>
<dbReference type="PROSITE" id="PS00653">
    <property type="entry name" value="GLYCOSYL_HYDROL_F1_2"/>
    <property type="match status" value="1"/>
</dbReference>
<dbReference type="FunFam" id="3.20.20.80:FF:000011">
    <property type="entry name" value="Cytosolic beta-glucosidase"/>
    <property type="match status" value="1"/>
</dbReference>
<proteinExistence type="inferred from homology"/>
<protein>
    <recommendedName>
        <fullName evidence="3">beta-glucosidase</fullName>
        <ecNumber evidence="3">3.2.1.21</ecNumber>
    </recommendedName>
</protein>
<evidence type="ECO:0000256" key="3">
    <source>
        <dbReference type="ARBA" id="ARBA00012744"/>
    </source>
</evidence>
<evidence type="ECO:0000256" key="4">
    <source>
        <dbReference type="ARBA" id="ARBA00022801"/>
    </source>
</evidence>
<organism evidence="8 9">
    <name type="scientific">Byssochlamys spectabilis (strain No. 5 / NBRC 109023)</name>
    <name type="common">Paecilomyces variotii</name>
    <dbReference type="NCBI Taxonomy" id="1356009"/>
    <lineage>
        <taxon>Eukaryota</taxon>
        <taxon>Fungi</taxon>
        <taxon>Dikarya</taxon>
        <taxon>Ascomycota</taxon>
        <taxon>Pezizomycotina</taxon>
        <taxon>Eurotiomycetes</taxon>
        <taxon>Eurotiomycetidae</taxon>
        <taxon>Eurotiales</taxon>
        <taxon>Thermoascaceae</taxon>
        <taxon>Paecilomyces</taxon>
    </lineage>
</organism>
<dbReference type="EMBL" id="BAUL01000259">
    <property type="protein sequence ID" value="GAD98731.1"/>
    <property type="molecule type" value="Genomic_DNA"/>
</dbReference>
<evidence type="ECO:0000256" key="5">
    <source>
        <dbReference type="ARBA" id="ARBA00023295"/>
    </source>
</evidence>
<dbReference type="InterPro" id="IPR001360">
    <property type="entry name" value="Glyco_hydro_1"/>
</dbReference>
<dbReference type="InParanoid" id="V5G9P1"/>
<dbReference type="PRINTS" id="PR00131">
    <property type="entry name" value="GLHYDRLASE1"/>
</dbReference>
<evidence type="ECO:0000256" key="7">
    <source>
        <dbReference type="RuleBase" id="RU003690"/>
    </source>
</evidence>
<evidence type="ECO:0000313" key="8">
    <source>
        <dbReference type="EMBL" id="GAD98731.1"/>
    </source>
</evidence>
<accession>V5G9P1</accession>
<comment type="caution">
    <text evidence="8">The sequence shown here is derived from an EMBL/GenBank/DDBJ whole genome shotgun (WGS) entry which is preliminary data.</text>
</comment>
<dbReference type="Proteomes" id="UP000018001">
    <property type="component" value="Unassembled WGS sequence"/>
</dbReference>
<dbReference type="AlphaFoldDB" id="V5G9P1"/>
<dbReference type="EC" id="3.2.1.21" evidence="3"/>
<dbReference type="SUPFAM" id="SSF51445">
    <property type="entry name" value="(Trans)glycosidases"/>
    <property type="match status" value="1"/>
</dbReference>
<gene>
    <name evidence="8" type="ORF">PVAR5_7432</name>
</gene>
<dbReference type="GO" id="GO:0080079">
    <property type="term" value="F:cellobiose glucosidase activity"/>
    <property type="evidence" value="ECO:0007669"/>
    <property type="project" value="UniProtKB-ARBA"/>
</dbReference>
<sequence>MATAKFPPDFLWGFATASYQIEGAVNEDGRGPSIWDSFCKIPGKIADGTSGDIACDSYHRTADDIALLKQTRIIPLGGRNDPINEKGLQFYIKFVDNPLASGITPFVTLSHWDIPSGLENRYSGMLNKDEFVADFANYARVVFSALAGKVKHWITFNEPWCSAVLGYNVGVFAPGRTSDRSKSAEGDSATECWIVGHNLLVAHGAAVKVYRNEFKPRFGGEIGIVLNDSGKGDWAEPWDPQNPADIAACEKKIEFSISWFADPIYHGKYPDSMVEQLGQRLPTWTPEDLALVHGSNDLYGMNTYCAHYVRSRPARSQSVNPADFTGNVDILQENKAGDSIGPETDCSWLRPNPQGFRKLLKWLSDRYNRPKIFVTENGTSVKGENYLTLEKLLHDDFRVWYFREYIAAMADAVALDGVDVRGYMAWSLLDNFEWADGYKVRFGVTYVDYNDGQKRIPKKSGKAIGEIFRQYIEK</sequence>